<dbReference type="HOGENOM" id="CLU_052998_4_1_2"/>
<keyword evidence="2 5" id="KW-0808">Transferase</keyword>
<dbReference type="KEGG" id="smr:Smar_0558"/>
<reference evidence="7" key="1">
    <citation type="journal article" date="2009" name="BMC Genomics">
        <title>The complete genome sequence of Staphylothermus marinus reveals differences in sulfur metabolism among heterotrophic Crenarchaeota.</title>
        <authorList>
            <person name="Anderson I.J."/>
            <person name="Dharmarajan L."/>
            <person name="Rodriguez J."/>
            <person name="Hooper S."/>
            <person name="Porat I."/>
            <person name="Ulrich L.E."/>
            <person name="Elkins J.G."/>
            <person name="Mavromatis K."/>
            <person name="Sun H."/>
            <person name="Land M."/>
            <person name="Lapidus A."/>
            <person name="Lucas S."/>
            <person name="Barry K."/>
            <person name="Huber H."/>
            <person name="Zhulin I.B."/>
            <person name="Whitman W.B."/>
            <person name="Mukhopadhyay B."/>
            <person name="Woese C."/>
            <person name="Bristow J."/>
            <person name="Kyrpides N."/>
        </authorList>
    </citation>
    <scope>NUCLEOTIDE SEQUENCE [LARGE SCALE GENOMIC DNA]</scope>
    <source>
        <strain evidence="7">ATCC 43588 / DSM 3639 / JCM 9404 / F1</strain>
    </source>
</reference>
<dbReference type="Gene3D" id="1.10.10.970">
    <property type="entry name" value="RNA 2'-phosphotransferase, Tpt1/KptA family, N-terminal domain"/>
    <property type="match status" value="1"/>
</dbReference>
<dbReference type="InterPro" id="IPR042081">
    <property type="entry name" value="RNA_2'-PTrans_C"/>
</dbReference>
<evidence type="ECO:0000256" key="4">
    <source>
        <dbReference type="ARBA" id="ARBA00025212"/>
    </source>
</evidence>
<evidence type="ECO:0000256" key="2">
    <source>
        <dbReference type="ARBA" id="ARBA00022679"/>
    </source>
</evidence>
<dbReference type="EMBL" id="CP000575">
    <property type="protein sequence ID" value="ABN69665.1"/>
    <property type="molecule type" value="Genomic_DNA"/>
</dbReference>
<keyword evidence="3 5" id="KW-0520">NAD</keyword>
<evidence type="ECO:0000313" key="6">
    <source>
        <dbReference type="EMBL" id="ABN69665.1"/>
    </source>
</evidence>
<dbReference type="GO" id="GO:0006388">
    <property type="term" value="P:tRNA splicing, via endonucleolytic cleavage and ligation"/>
    <property type="evidence" value="ECO:0007669"/>
    <property type="project" value="UniProtKB-UniRule"/>
</dbReference>
<gene>
    <name evidence="5" type="primary">kptA</name>
    <name evidence="6" type="ordered locus">Smar_0558</name>
</gene>
<protein>
    <recommendedName>
        <fullName evidence="5">Probable RNA 2'-phosphotransferase</fullName>
        <ecNumber evidence="5">2.7.1.-</ecNumber>
    </recommendedName>
</protein>
<dbReference type="PANTHER" id="PTHR12684:SF2">
    <property type="entry name" value="TRNA 2'-PHOSPHOTRANSFERASE 1"/>
    <property type="match status" value="1"/>
</dbReference>
<organism evidence="6 7">
    <name type="scientific">Staphylothermus marinus (strain ATCC 43588 / DSM 3639 / JCM 9404 / F1)</name>
    <dbReference type="NCBI Taxonomy" id="399550"/>
    <lineage>
        <taxon>Archaea</taxon>
        <taxon>Thermoproteota</taxon>
        <taxon>Thermoprotei</taxon>
        <taxon>Desulfurococcales</taxon>
        <taxon>Desulfurococcaceae</taxon>
        <taxon>Staphylothermus</taxon>
    </lineage>
</organism>
<dbReference type="eggNOG" id="arCOG04063">
    <property type="taxonomic scope" value="Archaea"/>
</dbReference>
<dbReference type="InterPro" id="IPR042080">
    <property type="entry name" value="RNA_2'-PTrans_N"/>
</dbReference>
<dbReference type="Proteomes" id="UP000000254">
    <property type="component" value="Chromosome"/>
</dbReference>
<dbReference type="GO" id="GO:0003950">
    <property type="term" value="F:NAD+ poly-ADP-ribosyltransferase activity"/>
    <property type="evidence" value="ECO:0007669"/>
    <property type="project" value="InterPro"/>
</dbReference>
<evidence type="ECO:0000256" key="5">
    <source>
        <dbReference type="HAMAP-Rule" id="MF_00299"/>
    </source>
</evidence>
<dbReference type="STRING" id="399550.Smar_0558"/>
<dbReference type="InterPro" id="IPR022928">
    <property type="entry name" value="RNA_2'-PTrans_KptA"/>
</dbReference>
<evidence type="ECO:0000256" key="3">
    <source>
        <dbReference type="ARBA" id="ARBA00023027"/>
    </source>
</evidence>
<dbReference type="GO" id="GO:0000215">
    <property type="term" value="F:tRNA 2'-phosphotransferase activity"/>
    <property type="evidence" value="ECO:0007669"/>
    <property type="project" value="TreeGrafter"/>
</dbReference>
<sequence length="225" mass="26116">MDRGMKPIYKCRICGKYVETSIHCGVEAKLLLDANKRLKLSKLLSGLLRHYPWEAGLRIDSEGWVDIDELVEGIKTRWRNNEIYQWLSREHIIAVAKLDPKGRFEIRNNKIRARYGHSINVKIKYELEYPPTQLYHGTSIDKLAKIMIEGLKPMKRQFVHLTTSLENAVETGKRHGKPVVLIIDTMCLKEKRIPLYKATEKIYLAPKIPPQCIKQTFKPPKLGNK</sequence>
<reference evidence="6 7" key="2">
    <citation type="journal article" date="2009" name="Stand. Genomic Sci.">
        <title>Complete genome sequence of Staphylothermus marinus Stetter and Fiala 1986 type strain F1.</title>
        <authorList>
            <person name="Anderson I.J."/>
            <person name="Sun H."/>
            <person name="Lapidus A."/>
            <person name="Copeland A."/>
            <person name="Glavina Del Rio T."/>
            <person name="Tice H."/>
            <person name="Dalin E."/>
            <person name="Lucas S."/>
            <person name="Barry K."/>
            <person name="Land M."/>
            <person name="Richardson P."/>
            <person name="Huber H."/>
            <person name="Kyrpides N.C."/>
        </authorList>
    </citation>
    <scope>NUCLEOTIDE SEQUENCE [LARGE SCALE GENOMIC DNA]</scope>
    <source>
        <strain evidence="7">ATCC 43588 / DSM 3639 / JCM 9404 / F1</strain>
    </source>
</reference>
<dbReference type="PANTHER" id="PTHR12684">
    <property type="entry name" value="PUTATIVE PHOSPHOTRANSFERASE"/>
    <property type="match status" value="1"/>
</dbReference>
<dbReference type="EC" id="2.7.1.-" evidence="5"/>
<accession>A3DM05</accession>
<dbReference type="HAMAP" id="MF_00299">
    <property type="entry name" value="KptA"/>
    <property type="match status" value="1"/>
</dbReference>
<keyword evidence="7" id="KW-1185">Reference proteome</keyword>
<name>A3DM05_STAMF</name>
<dbReference type="SUPFAM" id="SSF56399">
    <property type="entry name" value="ADP-ribosylation"/>
    <property type="match status" value="1"/>
</dbReference>
<dbReference type="Gene3D" id="3.20.170.30">
    <property type="match status" value="1"/>
</dbReference>
<evidence type="ECO:0000313" key="7">
    <source>
        <dbReference type="Proteomes" id="UP000000254"/>
    </source>
</evidence>
<evidence type="ECO:0000256" key="1">
    <source>
        <dbReference type="ARBA" id="ARBA00009836"/>
    </source>
</evidence>
<dbReference type="AlphaFoldDB" id="A3DM05"/>
<dbReference type="InterPro" id="IPR002745">
    <property type="entry name" value="Ptrans_KptA/Tpt1"/>
</dbReference>
<comment type="function">
    <text evidence="4 5">Removes the 2'-phosphate from RNA via an intermediate in which the phosphate is ADP-ribosylated by NAD followed by a presumed transesterification to release the RNA and generate ADP-ribose 1''-2''-cyclic phosphate (APPR&gt;P). May function as an ADP-ribosylase.</text>
</comment>
<proteinExistence type="inferred from homology"/>
<dbReference type="Pfam" id="PF01885">
    <property type="entry name" value="PTS_2-RNA"/>
    <property type="match status" value="1"/>
</dbReference>
<comment type="similarity">
    <text evidence="1 5">Belongs to the KptA/TPT1 family.</text>
</comment>